<sequence>MVSPISLSMLPPLIRDATPSPPYDGTCPSADLYIQLTFQDHFLPKLGGGWLQQFSQHGMCPAFRGHHLTSLIKTFLWEVEALDVIGQRITLIGPLVSRTMLINMDFLQEQPVTIPLEAMY</sequence>
<proteinExistence type="predicted"/>
<name>A0AAV4XW03_CAEEX</name>
<evidence type="ECO:0000313" key="2">
    <source>
        <dbReference type="Proteomes" id="UP001054945"/>
    </source>
</evidence>
<protein>
    <submittedName>
        <fullName evidence="1">Uncharacterized protein</fullName>
    </submittedName>
</protein>
<dbReference type="AlphaFoldDB" id="A0AAV4XW03"/>
<accession>A0AAV4XW03</accession>
<dbReference type="Proteomes" id="UP001054945">
    <property type="component" value="Unassembled WGS sequence"/>
</dbReference>
<keyword evidence="2" id="KW-1185">Reference proteome</keyword>
<organism evidence="1 2">
    <name type="scientific">Caerostris extrusa</name>
    <name type="common">Bark spider</name>
    <name type="synonym">Caerostris bankana</name>
    <dbReference type="NCBI Taxonomy" id="172846"/>
    <lineage>
        <taxon>Eukaryota</taxon>
        <taxon>Metazoa</taxon>
        <taxon>Ecdysozoa</taxon>
        <taxon>Arthropoda</taxon>
        <taxon>Chelicerata</taxon>
        <taxon>Arachnida</taxon>
        <taxon>Araneae</taxon>
        <taxon>Araneomorphae</taxon>
        <taxon>Entelegynae</taxon>
        <taxon>Araneoidea</taxon>
        <taxon>Araneidae</taxon>
        <taxon>Caerostris</taxon>
    </lineage>
</organism>
<dbReference type="EMBL" id="BPLR01001017">
    <property type="protein sequence ID" value="GIY99177.1"/>
    <property type="molecule type" value="Genomic_DNA"/>
</dbReference>
<comment type="caution">
    <text evidence="1">The sequence shown here is derived from an EMBL/GenBank/DDBJ whole genome shotgun (WGS) entry which is preliminary data.</text>
</comment>
<gene>
    <name evidence="1" type="ORF">CEXT_409101</name>
</gene>
<reference evidence="1 2" key="1">
    <citation type="submission" date="2021-06" db="EMBL/GenBank/DDBJ databases">
        <title>Caerostris extrusa draft genome.</title>
        <authorList>
            <person name="Kono N."/>
            <person name="Arakawa K."/>
        </authorList>
    </citation>
    <scope>NUCLEOTIDE SEQUENCE [LARGE SCALE GENOMIC DNA]</scope>
</reference>
<evidence type="ECO:0000313" key="1">
    <source>
        <dbReference type="EMBL" id="GIY99177.1"/>
    </source>
</evidence>